<feature type="transmembrane region" description="Helical" evidence="7">
    <location>
        <begin position="156"/>
        <end position="175"/>
    </location>
</feature>
<organism evidence="9 10">
    <name type="scientific">Parasphingopyxis lamellibrachiae</name>
    <dbReference type="NCBI Taxonomy" id="680125"/>
    <lineage>
        <taxon>Bacteria</taxon>
        <taxon>Pseudomonadati</taxon>
        <taxon>Pseudomonadota</taxon>
        <taxon>Alphaproteobacteria</taxon>
        <taxon>Sphingomonadales</taxon>
        <taxon>Sphingomonadaceae</taxon>
        <taxon>Parasphingopyxis</taxon>
    </lineage>
</organism>
<dbReference type="EMBL" id="QRDP01000004">
    <property type="protein sequence ID" value="RED15533.1"/>
    <property type="molecule type" value="Genomic_DNA"/>
</dbReference>
<comment type="similarity">
    <text evidence="2">Belongs to the peptidase S54 family.</text>
</comment>
<dbReference type="InterPro" id="IPR035952">
    <property type="entry name" value="Rhomboid-like_sf"/>
</dbReference>
<dbReference type="SUPFAM" id="SSF144091">
    <property type="entry name" value="Rhomboid-like"/>
    <property type="match status" value="1"/>
</dbReference>
<dbReference type="InterPro" id="IPR022764">
    <property type="entry name" value="Peptidase_S54_rhomboid_dom"/>
</dbReference>
<evidence type="ECO:0000256" key="5">
    <source>
        <dbReference type="ARBA" id="ARBA00022989"/>
    </source>
</evidence>
<keyword evidence="10" id="KW-1185">Reference proteome</keyword>
<feature type="transmembrane region" description="Helical" evidence="7">
    <location>
        <begin position="68"/>
        <end position="87"/>
    </location>
</feature>
<keyword evidence="3 7" id="KW-0812">Transmembrane</keyword>
<dbReference type="Gene3D" id="1.20.1540.10">
    <property type="entry name" value="Rhomboid-like"/>
    <property type="match status" value="1"/>
</dbReference>
<keyword evidence="6 7" id="KW-0472">Membrane</keyword>
<feature type="transmembrane region" description="Helical" evidence="7">
    <location>
        <begin position="99"/>
        <end position="117"/>
    </location>
</feature>
<dbReference type="OrthoDB" id="9813074at2"/>
<dbReference type="RefSeq" id="WP_116235042.1">
    <property type="nucleotide sequence ID" value="NZ_QRDP01000004.1"/>
</dbReference>
<comment type="subcellular location">
    <subcellularLocation>
        <location evidence="1">Membrane</location>
        <topology evidence="1">Multi-pass membrane protein</topology>
    </subcellularLocation>
</comment>
<keyword evidence="4" id="KW-0378">Hydrolase</keyword>
<dbReference type="PANTHER" id="PTHR43731:SF14">
    <property type="entry name" value="PRESENILIN-ASSOCIATED RHOMBOID-LIKE PROTEIN, MITOCHONDRIAL"/>
    <property type="match status" value="1"/>
</dbReference>
<evidence type="ECO:0000256" key="6">
    <source>
        <dbReference type="ARBA" id="ARBA00023136"/>
    </source>
</evidence>
<evidence type="ECO:0000313" key="10">
    <source>
        <dbReference type="Proteomes" id="UP000256310"/>
    </source>
</evidence>
<dbReference type="AlphaFoldDB" id="A0A3D9FCQ8"/>
<name>A0A3D9FCQ8_9SPHN</name>
<evidence type="ECO:0000256" key="4">
    <source>
        <dbReference type="ARBA" id="ARBA00022801"/>
    </source>
</evidence>
<dbReference type="PANTHER" id="PTHR43731">
    <property type="entry name" value="RHOMBOID PROTEASE"/>
    <property type="match status" value="1"/>
</dbReference>
<dbReference type="GO" id="GO:0004252">
    <property type="term" value="F:serine-type endopeptidase activity"/>
    <property type="evidence" value="ECO:0007669"/>
    <property type="project" value="InterPro"/>
</dbReference>
<reference evidence="9 10" key="1">
    <citation type="submission" date="2018-07" db="EMBL/GenBank/DDBJ databases">
        <title>Genomic Encyclopedia of Type Strains, Phase IV (KMG-IV): sequencing the most valuable type-strain genomes for metagenomic binning, comparative biology and taxonomic classification.</title>
        <authorList>
            <person name="Goeker M."/>
        </authorList>
    </citation>
    <scope>NUCLEOTIDE SEQUENCE [LARGE SCALE GENOMIC DNA]</scope>
    <source>
        <strain evidence="9 10">DSM 26725</strain>
    </source>
</reference>
<feature type="domain" description="Peptidase S54 rhomboid" evidence="8">
    <location>
        <begin position="64"/>
        <end position="200"/>
    </location>
</feature>
<evidence type="ECO:0000256" key="1">
    <source>
        <dbReference type="ARBA" id="ARBA00004141"/>
    </source>
</evidence>
<evidence type="ECO:0000259" key="8">
    <source>
        <dbReference type="Pfam" id="PF01694"/>
    </source>
</evidence>
<evidence type="ECO:0000256" key="7">
    <source>
        <dbReference type="SAM" id="Phobius"/>
    </source>
</evidence>
<gene>
    <name evidence="9" type="ORF">DFR46_0528</name>
</gene>
<evidence type="ECO:0000256" key="3">
    <source>
        <dbReference type="ARBA" id="ARBA00022692"/>
    </source>
</evidence>
<feature type="transmembrane region" description="Helical" evidence="7">
    <location>
        <begin position="12"/>
        <end position="32"/>
    </location>
</feature>
<dbReference type="GO" id="GO:0016020">
    <property type="term" value="C:membrane"/>
    <property type="evidence" value="ECO:0007669"/>
    <property type="project" value="UniProtKB-SubCell"/>
</dbReference>
<proteinExistence type="inferred from homology"/>
<accession>A0A3D9FCQ8</accession>
<dbReference type="Proteomes" id="UP000256310">
    <property type="component" value="Unassembled WGS sequence"/>
</dbReference>
<evidence type="ECO:0000313" key="9">
    <source>
        <dbReference type="EMBL" id="RED15533.1"/>
    </source>
</evidence>
<comment type="caution">
    <text evidence="9">The sequence shown here is derived from an EMBL/GenBank/DDBJ whole genome shotgun (WGS) entry which is preliminary data.</text>
</comment>
<protein>
    <submittedName>
        <fullName evidence="9">Rhomboid family protein</fullName>
    </submittedName>
</protein>
<feature type="transmembrane region" description="Helical" evidence="7">
    <location>
        <begin position="123"/>
        <end position="144"/>
    </location>
</feature>
<sequence length="208" mass="21874">MDWQARLVRSSLTARIIMVTGICWGLVAALGLERWAYGFGGFIPLRFDEGFTIPGAVPAILTPLSATFLHADAMHIIFNMLLLFICGRGVEAALGGRGLIALYIIGAYAAALGHYLFNAGSAGPMIGASGAVSAIIGAYALLYSKPRNGVGGWRHVAALAGAWIVIQLLIGLSTYGSASPVAIMAHIFGFAAGLALARPLLLWRYRDA</sequence>
<feature type="transmembrane region" description="Helical" evidence="7">
    <location>
        <begin position="181"/>
        <end position="203"/>
    </location>
</feature>
<keyword evidence="5 7" id="KW-1133">Transmembrane helix</keyword>
<dbReference type="Pfam" id="PF01694">
    <property type="entry name" value="Rhomboid"/>
    <property type="match status" value="1"/>
</dbReference>
<evidence type="ECO:0000256" key="2">
    <source>
        <dbReference type="ARBA" id="ARBA00009045"/>
    </source>
</evidence>
<dbReference type="InterPro" id="IPR050925">
    <property type="entry name" value="Rhomboid_protease_S54"/>
</dbReference>